<keyword evidence="2 4" id="KW-0547">Nucleotide-binding</keyword>
<feature type="binding site" evidence="4">
    <location>
        <begin position="7"/>
        <end position="11"/>
    </location>
    <ligand>
        <name>ATP</name>
        <dbReference type="ChEBI" id="CHEBI:30616"/>
    </ligand>
</feature>
<dbReference type="Pfam" id="PF01812">
    <property type="entry name" value="5-FTHF_cyc-lig"/>
    <property type="match status" value="1"/>
</dbReference>
<feature type="binding site" evidence="4">
    <location>
        <begin position="135"/>
        <end position="143"/>
    </location>
    <ligand>
        <name>ATP</name>
        <dbReference type="ChEBI" id="CHEBI:30616"/>
    </ligand>
</feature>
<dbReference type="GO" id="GO:0005524">
    <property type="term" value="F:ATP binding"/>
    <property type="evidence" value="ECO:0007669"/>
    <property type="project" value="UniProtKB-KW"/>
</dbReference>
<dbReference type="NCBIfam" id="TIGR02727">
    <property type="entry name" value="MTHFS_bact"/>
    <property type="match status" value="1"/>
</dbReference>
<dbReference type="PANTHER" id="PTHR23407:SF1">
    <property type="entry name" value="5-FORMYLTETRAHYDROFOLATE CYCLO-LIGASE"/>
    <property type="match status" value="1"/>
</dbReference>
<dbReference type="SUPFAM" id="SSF100950">
    <property type="entry name" value="NagB/RpiA/CoA transferase-like"/>
    <property type="match status" value="1"/>
</dbReference>
<dbReference type="InterPro" id="IPR037171">
    <property type="entry name" value="NagB/RpiA_transferase-like"/>
</dbReference>
<dbReference type="AlphaFoldDB" id="A0A1X9NR87"/>
<dbReference type="Proteomes" id="UP000193450">
    <property type="component" value="Chromosome"/>
</dbReference>
<proteinExistence type="inferred from homology"/>
<keyword evidence="5" id="KW-0479">Metal-binding</keyword>
<dbReference type="PANTHER" id="PTHR23407">
    <property type="entry name" value="ATPASE INHIBITOR/5-FORMYLTETRAHYDROFOLATE CYCLO-LIGASE"/>
    <property type="match status" value="1"/>
</dbReference>
<dbReference type="KEGG" id="osg:BST96_05950"/>
<dbReference type="Gene3D" id="3.40.50.10420">
    <property type="entry name" value="NagB/RpiA/CoA transferase-like"/>
    <property type="match status" value="1"/>
</dbReference>
<protein>
    <recommendedName>
        <fullName evidence="5">5-formyltetrahydrofolate cyclo-ligase</fullName>
        <ecNumber evidence="5">6.3.3.2</ecNumber>
    </recommendedName>
</protein>
<reference evidence="6 7" key="1">
    <citation type="submission" date="2016-11" db="EMBL/GenBank/DDBJ databases">
        <title>Trade-off between light-utilization and light-protection in marine flavobacteria.</title>
        <authorList>
            <person name="Kumagai Y."/>
        </authorList>
    </citation>
    <scope>NUCLEOTIDE SEQUENCE [LARGE SCALE GENOMIC DNA]</scope>
    <source>
        <strain evidence="6 7">NBRC 107125</strain>
    </source>
</reference>
<keyword evidence="5" id="KW-0460">Magnesium</keyword>
<dbReference type="STRING" id="716816.BST96_05950"/>
<dbReference type="EC" id="6.3.3.2" evidence="5"/>
<keyword evidence="7" id="KW-1185">Reference proteome</keyword>
<accession>A0A1X9NR87</accession>
<evidence type="ECO:0000256" key="2">
    <source>
        <dbReference type="ARBA" id="ARBA00022741"/>
    </source>
</evidence>
<evidence type="ECO:0000256" key="5">
    <source>
        <dbReference type="RuleBase" id="RU361279"/>
    </source>
</evidence>
<dbReference type="EMBL" id="CP019343">
    <property type="protein sequence ID" value="ARN76313.1"/>
    <property type="molecule type" value="Genomic_DNA"/>
</dbReference>
<evidence type="ECO:0000256" key="4">
    <source>
        <dbReference type="PIRSR" id="PIRSR006806-1"/>
    </source>
</evidence>
<feature type="binding site" evidence="4">
    <location>
        <position position="58"/>
    </location>
    <ligand>
        <name>substrate</name>
    </ligand>
</feature>
<comment type="similarity">
    <text evidence="1 5">Belongs to the 5-formyltetrahydrofolate cyclo-ligase family.</text>
</comment>
<organism evidence="6 7">
    <name type="scientific">Oceanicoccus sagamiensis</name>
    <dbReference type="NCBI Taxonomy" id="716816"/>
    <lineage>
        <taxon>Bacteria</taxon>
        <taxon>Pseudomonadati</taxon>
        <taxon>Pseudomonadota</taxon>
        <taxon>Gammaproteobacteria</taxon>
        <taxon>Cellvibrionales</taxon>
        <taxon>Spongiibacteraceae</taxon>
        <taxon>Oceanicoccus</taxon>
    </lineage>
</organism>
<dbReference type="GO" id="GO:0030272">
    <property type="term" value="F:5-formyltetrahydrofolate cyclo-ligase activity"/>
    <property type="evidence" value="ECO:0007669"/>
    <property type="project" value="UniProtKB-EC"/>
</dbReference>
<gene>
    <name evidence="6" type="ORF">BST96_05950</name>
</gene>
<dbReference type="InterPro" id="IPR024185">
    <property type="entry name" value="FTHF_cligase-like_sf"/>
</dbReference>
<evidence type="ECO:0000313" key="7">
    <source>
        <dbReference type="Proteomes" id="UP000193450"/>
    </source>
</evidence>
<keyword evidence="6" id="KW-0436">Ligase</keyword>
<dbReference type="GO" id="GO:0046872">
    <property type="term" value="F:metal ion binding"/>
    <property type="evidence" value="ECO:0007669"/>
    <property type="project" value="UniProtKB-KW"/>
</dbReference>
<sequence>MLEPTSRQQLRQQLRAKRRGLTRQQQRKASLQLKRHISTTGLFGRHSHIAFYLPNDGEISPLPLLMLAHQQKRACYLPVLAPNNSLWFVRYRPGDPLKPNRYGIPEPANTQHRRKAWALGMVFLPLVGFDRQGGRLGMGGGFYDRCFKNSLLIPKMKQPHLVGLAHHCQEVDSLELENWDIPLSKVATDREVINSI</sequence>
<dbReference type="GO" id="GO:0035999">
    <property type="term" value="P:tetrahydrofolate interconversion"/>
    <property type="evidence" value="ECO:0007669"/>
    <property type="project" value="TreeGrafter"/>
</dbReference>
<evidence type="ECO:0000256" key="1">
    <source>
        <dbReference type="ARBA" id="ARBA00010638"/>
    </source>
</evidence>
<evidence type="ECO:0000313" key="6">
    <source>
        <dbReference type="EMBL" id="ARN76313.1"/>
    </source>
</evidence>
<keyword evidence="3 4" id="KW-0067">ATP-binding</keyword>
<feature type="binding site" evidence="4">
    <location>
        <position position="53"/>
    </location>
    <ligand>
        <name>substrate</name>
    </ligand>
</feature>
<dbReference type="PIRSF" id="PIRSF006806">
    <property type="entry name" value="FTHF_cligase"/>
    <property type="match status" value="1"/>
</dbReference>
<dbReference type="GO" id="GO:0009396">
    <property type="term" value="P:folic acid-containing compound biosynthetic process"/>
    <property type="evidence" value="ECO:0007669"/>
    <property type="project" value="TreeGrafter"/>
</dbReference>
<evidence type="ECO:0000256" key="3">
    <source>
        <dbReference type="ARBA" id="ARBA00022840"/>
    </source>
</evidence>
<dbReference type="InterPro" id="IPR002698">
    <property type="entry name" value="FTHF_cligase"/>
</dbReference>
<comment type="cofactor">
    <cofactor evidence="5">
        <name>Mg(2+)</name>
        <dbReference type="ChEBI" id="CHEBI:18420"/>
    </cofactor>
</comment>
<name>A0A1X9NR87_9GAMM</name>
<comment type="catalytic activity">
    <reaction evidence="5">
        <text>(6S)-5-formyl-5,6,7,8-tetrahydrofolate + ATP = (6R)-5,10-methenyltetrahydrofolate + ADP + phosphate</text>
        <dbReference type="Rhea" id="RHEA:10488"/>
        <dbReference type="ChEBI" id="CHEBI:30616"/>
        <dbReference type="ChEBI" id="CHEBI:43474"/>
        <dbReference type="ChEBI" id="CHEBI:57455"/>
        <dbReference type="ChEBI" id="CHEBI:57457"/>
        <dbReference type="ChEBI" id="CHEBI:456216"/>
        <dbReference type="EC" id="6.3.3.2"/>
    </reaction>
</comment>